<keyword evidence="6 11" id="KW-0680">Restriction system</keyword>
<dbReference type="NCBIfam" id="TIGR00348">
    <property type="entry name" value="hsdR"/>
    <property type="match status" value="1"/>
</dbReference>
<comment type="similarity">
    <text evidence="2 11">Belongs to the HsdR family.</text>
</comment>
<feature type="domain" description="Helicase ATP-binding" evidence="12">
    <location>
        <begin position="279"/>
        <end position="438"/>
    </location>
</feature>
<dbReference type="AlphaFoldDB" id="A0A543KKC4"/>
<dbReference type="PROSITE" id="PS51192">
    <property type="entry name" value="HELICASE_ATP_BIND_1"/>
    <property type="match status" value="1"/>
</dbReference>
<dbReference type="InterPro" id="IPR051268">
    <property type="entry name" value="Type-I_R_enzyme_R_subunit"/>
</dbReference>
<evidence type="ECO:0000256" key="6">
    <source>
        <dbReference type="ARBA" id="ARBA00022747"/>
    </source>
</evidence>
<comment type="caution">
    <text evidence="13">The sequence shown here is derived from an EMBL/GenBank/DDBJ whole genome shotgun (WGS) entry which is preliminary data.</text>
</comment>
<keyword evidence="8 11" id="KW-0378">Hydrolase</keyword>
<evidence type="ECO:0000256" key="2">
    <source>
        <dbReference type="ARBA" id="ARBA00008598"/>
    </source>
</evidence>
<evidence type="ECO:0000256" key="8">
    <source>
        <dbReference type="ARBA" id="ARBA00022801"/>
    </source>
</evidence>
<comment type="catalytic activity">
    <reaction evidence="1 11">
        <text>Endonucleolytic cleavage of DNA to give random double-stranded fragments with terminal 5'-phosphates, ATP is simultaneously hydrolyzed.</text>
        <dbReference type="EC" id="3.1.21.3"/>
    </reaction>
</comment>
<dbReference type="InterPro" id="IPR007409">
    <property type="entry name" value="Restrct_endonuc_type1_HsdR_N"/>
</dbReference>
<dbReference type="Pfam" id="PF18766">
    <property type="entry name" value="SWI2_SNF2"/>
    <property type="match status" value="1"/>
</dbReference>
<keyword evidence="9 11" id="KW-0067">ATP-binding</keyword>
<dbReference type="InterPro" id="IPR004473">
    <property type="entry name" value="Restrct_endonuc_typeI_HsdR"/>
</dbReference>
<accession>A0A543KKC4</accession>
<evidence type="ECO:0000256" key="1">
    <source>
        <dbReference type="ARBA" id="ARBA00000851"/>
    </source>
</evidence>
<proteinExistence type="inferred from homology"/>
<dbReference type="Proteomes" id="UP000315133">
    <property type="component" value="Unassembled WGS sequence"/>
</dbReference>
<dbReference type="GO" id="GO:0009307">
    <property type="term" value="P:DNA restriction-modification system"/>
    <property type="evidence" value="ECO:0007669"/>
    <property type="project" value="UniProtKB-KW"/>
</dbReference>
<evidence type="ECO:0000313" key="14">
    <source>
        <dbReference type="Proteomes" id="UP000315133"/>
    </source>
</evidence>
<dbReference type="Pfam" id="PF22679">
    <property type="entry name" value="T1R_D3-like"/>
    <property type="match status" value="1"/>
</dbReference>
<organism evidence="13 14">
    <name type="scientific">Ornithinimicrobium humiphilum</name>
    <dbReference type="NCBI Taxonomy" id="125288"/>
    <lineage>
        <taxon>Bacteria</taxon>
        <taxon>Bacillati</taxon>
        <taxon>Actinomycetota</taxon>
        <taxon>Actinomycetes</taxon>
        <taxon>Micrococcales</taxon>
        <taxon>Ornithinimicrobiaceae</taxon>
        <taxon>Ornithinimicrobium</taxon>
    </lineage>
</organism>
<dbReference type="InterPro" id="IPR055180">
    <property type="entry name" value="HsdR_RecA-like_helicase_dom_2"/>
</dbReference>
<reference evidence="13 14" key="1">
    <citation type="submission" date="2019-06" db="EMBL/GenBank/DDBJ databases">
        <title>Sequencing the genomes of 1000 actinobacteria strains.</title>
        <authorList>
            <person name="Klenk H.-P."/>
        </authorList>
    </citation>
    <scope>NUCLEOTIDE SEQUENCE [LARGE SCALE GENOMIC DNA]</scope>
    <source>
        <strain evidence="13 14">DSM 12362</strain>
    </source>
</reference>
<evidence type="ECO:0000256" key="10">
    <source>
        <dbReference type="ARBA" id="ARBA00023125"/>
    </source>
</evidence>
<dbReference type="CDD" id="cd22332">
    <property type="entry name" value="HsdR_N"/>
    <property type="match status" value="1"/>
</dbReference>
<keyword evidence="5 11" id="KW-0547">Nucleotide-binding</keyword>
<dbReference type="PANTHER" id="PTHR30195:SF15">
    <property type="entry name" value="TYPE I RESTRICTION ENZYME HINDI ENDONUCLEASE SUBUNIT"/>
    <property type="match status" value="1"/>
</dbReference>
<keyword evidence="7" id="KW-0255">Endonuclease</keyword>
<dbReference type="CDD" id="cd18030">
    <property type="entry name" value="DEXHc_RE_I_HsdR"/>
    <property type="match status" value="1"/>
</dbReference>
<comment type="function">
    <text evidence="11">Subunit R is required for both nuclease and ATPase activities, but not for modification.</text>
</comment>
<evidence type="ECO:0000256" key="7">
    <source>
        <dbReference type="ARBA" id="ARBA00022759"/>
    </source>
</evidence>
<evidence type="ECO:0000256" key="4">
    <source>
        <dbReference type="ARBA" id="ARBA00022722"/>
    </source>
</evidence>
<evidence type="ECO:0000256" key="9">
    <source>
        <dbReference type="ARBA" id="ARBA00022840"/>
    </source>
</evidence>
<keyword evidence="4" id="KW-0540">Nuclease</keyword>
<dbReference type="Gene3D" id="3.90.1570.50">
    <property type="match status" value="1"/>
</dbReference>
<dbReference type="EMBL" id="VFPU01000001">
    <property type="protein sequence ID" value="TQM95532.1"/>
    <property type="molecule type" value="Genomic_DNA"/>
</dbReference>
<dbReference type="SMART" id="SM00487">
    <property type="entry name" value="DEXDc"/>
    <property type="match status" value="1"/>
</dbReference>
<dbReference type="PANTHER" id="PTHR30195">
    <property type="entry name" value="TYPE I SITE-SPECIFIC DEOXYRIBONUCLEASE PROTEIN SUBUNIT M AND R"/>
    <property type="match status" value="1"/>
</dbReference>
<evidence type="ECO:0000313" key="13">
    <source>
        <dbReference type="EMBL" id="TQM95532.1"/>
    </source>
</evidence>
<dbReference type="GO" id="GO:0003677">
    <property type="term" value="F:DNA binding"/>
    <property type="evidence" value="ECO:0007669"/>
    <property type="project" value="UniProtKB-KW"/>
</dbReference>
<dbReference type="GO" id="GO:0009035">
    <property type="term" value="F:type I site-specific deoxyribonuclease activity"/>
    <property type="evidence" value="ECO:0007669"/>
    <property type="project" value="UniProtKB-EC"/>
</dbReference>
<protein>
    <recommendedName>
        <fullName evidence="11">Type I restriction enzyme endonuclease subunit</fullName>
        <shortName evidence="11">R protein</shortName>
        <ecNumber evidence="11">3.1.21.3</ecNumber>
    </recommendedName>
</protein>
<evidence type="ECO:0000256" key="5">
    <source>
        <dbReference type="ARBA" id="ARBA00022741"/>
    </source>
</evidence>
<dbReference type="InterPro" id="IPR027417">
    <property type="entry name" value="P-loop_NTPase"/>
</dbReference>
<dbReference type="SUPFAM" id="SSF52540">
    <property type="entry name" value="P-loop containing nucleoside triphosphate hydrolases"/>
    <property type="match status" value="2"/>
</dbReference>
<gene>
    <name evidence="13" type="ORF">FB476_0376</name>
</gene>
<evidence type="ECO:0000259" key="12">
    <source>
        <dbReference type="PROSITE" id="PS51192"/>
    </source>
</evidence>
<sequence>MSGMGELVSVQAPLVAALAGVGWVHVPADQLGRPDEDPFVIDQVVDALVRLNPVIAEDPERVHEVLRQLRTMPLTAQDVGLVETNRDFAAWLRGEVTHEFVGTKGSVPVRLIDFDDLSNNVFVVSEEVRYGTPGHVARFDVVLWVNGFPLVVGELKTPVNQKVSWVKGATELVETYQEGWAPFFVPNVLTFATEGKQFRYAGVRTPVQYWHTWGAVKDQPRLADVLEAATSMLTPRTVLDFLSDFTAFETPQSDDGTGSLNKLVARYTQYEAVNLIVDRVKDPERRKGLIYHTQGSGKTLAMVFAAGKLLRDPDLNNPTIVLVADRVQLVQQLWDQFRTTSMPRLQVPPTAGALQALLKGDRRGLIFTTVHKFANAPVLNERSNIVVLVDEAHRTQEGDLGQTMRAALPNANLFAFTGTPIADVDRNTFATFGDESDPGSALHTYGTDESIRDGMTVPIHVAPRKVEFTLDKEGLDEAFKVLAEDENLDDAEQDELARRASRAATFFANPDRVRAVCEDLVDHFYSTVDPLGMKAQIVVVDRAACVAYTEELDRILEERYQKALAEAGELEVPLVRDEVAVVMTVGTAKGEDAAWQKYALTEAQEADLLKRFRTYGDPLKFLVCTSKLGTGFNAPIEGVLYLDKPLKDHTLFQTITRANRTWRNPETGADKRYGIIVDYVGLGAGFAKAMAPANPEQAQQQIEIDGLIEVFETQLETTMLRFAGIDVDQQGPQTLMDAQARMPRPEDEQKFAANYVMLEGIWEALWPHDDLRTHRKTYRFLSQVYASLQPAPGPADHLWHRLGAKTLDLVHRHMDDITVTRADEVVVADAETVRTLIDEGLLEDPKEIEGKTADDIIDSIAERLKKRQAAPSGEHPVFKSLAERLDRLRQRTLAAAEQSIEWLREAFQLAKDLTAAEKADDQGTLDLLPDPRLGALTQIFREFAPKDSPVLVERVVDDIDSIVREVRYDGWEATQQGDQLVRRHVRSVLRKHQLHKTPGLFERAYEYIAEHY</sequence>
<dbReference type="InterPro" id="IPR040980">
    <property type="entry name" value="SWI2_SNF2"/>
</dbReference>
<dbReference type="Gene3D" id="3.40.50.300">
    <property type="entry name" value="P-loop containing nucleotide triphosphate hydrolases"/>
    <property type="match status" value="2"/>
</dbReference>
<dbReference type="GO" id="GO:0005524">
    <property type="term" value="F:ATP binding"/>
    <property type="evidence" value="ECO:0007669"/>
    <property type="project" value="UniProtKB-KW"/>
</dbReference>
<dbReference type="EC" id="3.1.21.3" evidence="11"/>
<keyword evidence="14" id="KW-1185">Reference proteome</keyword>
<evidence type="ECO:0000256" key="11">
    <source>
        <dbReference type="RuleBase" id="RU364115"/>
    </source>
</evidence>
<comment type="subunit">
    <text evidence="3 11">The type I restriction/modification system is composed of three polypeptides R, M and S.</text>
</comment>
<dbReference type="RefSeq" id="WP_141817281.1">
    <property type="nucleotide sequence ID" value="NZ_BAAAIL010000003.1"/>
</dbReference>
<dbReference type="OrthoDB" id="9758243at2"/>
<name>A0A543KKC4_9MICO</name>
<dbReference type="InterPro" id="IPR014001">
    <property type="entry name" value="Helicase_ATP-bd"/>
</dbReference>
<evidence type="ECO:0000256" key="3">
    <source>
        <dbReference type="ARBA" id="ARBA00011296"/>
    </source>
</evidence>
<keyword evidence="10 11" id="KW-0238">DNA-binding</keyword>
<dbReference type="Pfam" id="PF04313">
    <property type="entry name" value="HSDR_N"/>
    <property type="match status" value="1"/>
</dbReference>